<evidence type="ECO:0000256" key="1">
    <source>
        <dbReference type="SAM" id="MobiDB-lite"/>
    </source>
</evidence>
<gene>
    <name evidence="2 4" type="ORF">B0207.11</name>
    <name evidence="2" type="ORF">CELE_B0207.11</name>
</gene>
<proteinExistence type="predicted"/>
<dbReference type="RefSeq" id="NP_491721.2">
    <property type="nucleotide sequence ID" value="NM_059320.3"/>
</dbReference>
<dbReference type="AlphaFoldDB" id="O01434"/>
<protein>
    <submittedName>
        <fullName evidence="2">SH2 domain-containing protein</fullName>
    </submittedName>
</protein>
<name>O01434_CAEEL</name>
<evidence type="ECO:0000313" key="3">
    <source>
        <dbReference type="Proteomes" id="UP000001940"/>
    </source>
</evidence>
<organism evidence="2 3">
    <name type="scientific">Caenorhabditis elegans</name>
    <dbReference type="NCBI Taxonomy" id="6239"/>
    <lineage>
        <taxon>Eukaryota</taxon>
        <taxon>Metazoa</taxon>
        <taxon>Ecdysozoa</taxon>
        <taxon>Nematoda</taxon>
        <taxon>Chromadorea</taxon>
        <taxon>Rhabditida</taxon>
        <taxon>Rhabditina</taxon>
        <taxon>Rhabditomorpha</taxon>
        <taxon>Rhabditoidea</taxon>
        <taxon>Rhabditidae</taxon>
        <taxon>Peloderinae</taxon>
        <taxon>Caenorhabditis</taxon>
    </lineage>
</organism>
<feature type="region of interest" description="Disordered" evidence="1">
    <location>
        <begin position="98"/>
        <end position="120"/>
    </location>
</feature>
<dbReference type="AGR" id="WB:WBGene00015034"/>
<dbReference type="PaxDb" id="6239-B0207.11"/>
<dbReference type="GeneID" id="181840"/>
<dbReference type="EMBL" id="BX284601">
    <property type="protein sequence ID" value="CCD61327.1"/>
    <property type="molecule type" value="Genomic_DNA"/>
</dbReference>
<dbReference type="PANTHER" id="PTHR31128">
    <property type="entry name" value="PROTEIN CBR-CLEC-135-RELATED"/>
    <property type="match status" value="1"/>
</dbReference>
<evidence type="ECO:0000313" key="4">
    <source>
        <dbReference type="WormBase" id="B0207.11"/>
    </source>
</evidence>
<dbReference type="UCSC" id="B0207.11">
    <property type="organism name" value="c. elegans"/>
</dbReference>
<dbReference type="PANTHER" id="PTHR31128:SF3">
    <property type="entry name" value="SH2 DOMAIN-CONTAINING PROTEIN"/>
    <property type="match status" value="1"/>
</dbReference>
<dbReference type="eggNOG" id="ENOG502TH0C">
    <property type="taxonomic scope" value="Eukaryota"/>
</dbReference>
<dbReference type="InParanoid" id="O01434"/>
<reference evidence="2 3" key="1">
    <citation type="journal article" date="1998" name="Science">
        <title>Genome sequence of the nematode C. elegans: a platform for investigating biology.</title>
        <authorList>
            <consortium name="The C. elegans sequencing consortium"/>
            <person name="Sulson J.E."/>
            <person name="Waterston R."/>
        </authorList>
    </citation>
    <scope>NUCLEOTIDE SEQUENCE [LARGE SCALE GENOMIC DNA]</scope>
    <source>
        <strain evidence="2 3">Bristol N2</strain>
    </source>
</reference>
<dbReference type="Bgee" id="WBGene00015034">
    <property type="expression patterns" value="Expressed in larva and 1 other cell type or tissue"/>
</dbReference>
<dbReference type="CTD" id="181840"/>
<dbReference type="PhylomeDB" id="O01434"/>
<dbReference type="OrthoDB" id="5794584at2759"/>
<accession>O01434</accession>
<keyword evidence="3" id="KW-1185">Reference proteome</keyword>
<dbReference type="KEGG" id="cel:CELE_B0207.11"/>
<dbReference type="WormBase" id="B0207.11">
    <property type="protein sequence ID" value="CE44877"/>
    <property type="gene ID" value="WBGene00015034"/>
</dbReference>
<evidence type="ECO:0000313" key="2">
    <source>
        <dbReference type="EMBL" id="CCD61327.1"/>
    </source>
</evidence>
<dbReference type="SMR" id="O01434"/>
<sequence length="248" mass="28193">MERETPKTPTPTPYTNIYAALNNKKTNDEVASKVTEELNKLKIAEEKDNKIVSREKPEMMSLNTLVEMCSAGEKPTKGKSEKDIRKKKAPVLVDDNQSYVMIGPPSEPVEPPATLSTETSKTNAIEESTVKRSEALSAYIGVATLNDAENHLTRRGEFALYHLFNPNGRLDTITEKLPLMIVYRTTTKKNRHYSIRTTCDQQFFVDCGYPNVRKHYSLNHLVKFYKTSATCEINPYDTSADSFSWWLE</sequence>
<dbReference type="STRING" id="6239.B0207.11.1"/>
<dbReference type="HOGENOM" id="CLU_1090852_0_0_1"/>
<dbReference type="FunCoup" id="O01434">
    <property type="interactions" value="55"/>
</dbReference>
<dbReference type="Proteomes" id="UP000001940">
    <property type="component" value="Chromosome I"/>
</dbReference>